<sequence>MENILKQILGELQGIKTDVGDLKTDVGSLKTDVLELKTGQARLENGLQKLQKNFIESLDVNTEKITDHIDNRTEVLNKRVYHVESDIERLIRQQGS</sequence>
<dbReference type="Gene3D" id="1.20.5.190">
    <property type="match status" value="1"/>
</dbReference>
<gene>
    <name evidence="1" type="ORF">FZC84_01085</name>
</gene>
<organism evidence="1 2">
    <name type="scientific">Rossellomorea vietnamensis</name>
    <dbReference type="NCBI Taxonomy" id="218284"/>
    <lineage>
        <taxon>Bacteria</taxon>
        <taxon>Bacillati</taxon>
        <taxon>Bacillota</taxon>
        <taxon>Bacilli</taxon>
        <taxon>Bacillales</taxon>
        <taxon>Bacillaceae</taxon>
        <taxon>Rossellomorea</taxon>
    </lineage>
</organism>
<dbReference type="Proteomes" id="UP000325182">
    <property type="component" value="Unassembled WGS sequence"/>
</dbReference>
<evidence type="ECO:0000313" key="1">
    <source>
        <dbReference type="EMBL" id="TYS01282.1"/>
    </source>
</evidence>
<evidence type="ECO:0000313" key="2">
    <source>
        <dbReference type="Proteomes" id="UP000325182"/>
    </source>
</evidence>
<comment type="caution">
    <text evidence="1">The sequence shown here is derived from an EMBL/GenBank/DDBJ whole genome shotgun (WGS) entry which is preliminary data.</text>
</comment>
<proteinExistence type="predicted"/>
<protein>
    <submittedName>
        <fullName evidence="1">Uncharacterized protein</fullName>
    </submittedName>
</protein>
<dbReference type="RefSeq" id="WP_148952646.1">
    <property type="nucleotide sequence ID" value="NZ_VTEG01000001.1"/>
</dbReference>
<dbReference type="EMBL" id="VTEG01000001">
    <property type="protein sequence ID" value="TYS01282.1"/>
    <property type="molecule type" value="Genomic_DNA"/>
</dbReference>
<dbReference type="AlphaFoldDB" id="A0A5D4MHZ3"/>
<name>A0A5D4MHZ3_9BACI</name>
<accession>A0A5D4MHZ3</accession>
<reference evidence="1 2" key="1">
    <citation type="submission" date="2019-08" db="EMBL/GenBank/DDBJ databases">
        <title>Bacillus genomes from the desert of Cuatro Cienegas, Coahuila.</title>
        <authorList>
            <person name="Olmedo-Alvarez G."/>
        </authorList>
    </citation>
    <scope>NUCLEOTIDE SEQUENCE [LARGE SCALE GENOMIC DNA]</scope>
    <source>
        <strain evidence="1 2">CH128b_4D</strain>
    </source>
</reference>